<dbReference type="AlphaFoldDB" id="U4LFA2"/>
<sequence>MSNPSRESILLLDCCYDYSGEDAGYLEPSRQTLCTAGSRRSNILICIFVNAFSRYPIA</sequence>
<name>U4LFA2_PYROM</name>
<proteinExistence type="predicted"/>
<gene>
    <name evidence="1" type="ORF">PCON_08752</name>
</gene>
<dbReference type="Proteomes" id="UP000018144">
    <property type="component" value="Unassembled WGS sequence"/>
</dbReference>
<accession>U4LFA2</accession>
<protein>
    <submittedName>
        <fullName evidence="1">Uncharacterized protein</fullName>
    </submittedName>
</protein>
<evidence type="ECO:0000313" key="1">
    <source>
        <dbReference type="EMBL" id="CCX30553.1"/>
    </source>
</evidence>
<evidence type="ECO:0000313" key="2">
    <source>
        <dbReference type="Proteomes" id="UP000018144"/>
    </source>
</evidence>
<reference evidence="1 2" key="1">
    <citation type="journal article" date="2013" name="PLoS Genet.">
        <title>The genome and development-dependent transcriptomes of Pyronema confluens: a window into fungal evolution.</title>
        <authorList>
            <person name="Traeger S."/>
            <person name="Altegoer F."/>
            <person name="Freitag M."/>
            <person name="Gabaldon T."/>
            <person name="Kempken F."/>
            <person name="Kumar A."/>
            <person name="Marcet-Houben M."/>
            <person name="Poggeler S."/>
            <person name="Stajich J.E."/>
            <person name="Nowrousian M."/>
        </authorList>
    </citation>
    <scope>NUCLEOTIDE SEQUENCE [LARGE SCALE GENOMIC DNA]</scope>
    <source>
        <strain evidence="2">CBS 100304</strain>
        <tissue evidence="1">Vegetative mycelium</tissue>
    </source>
</reference>
<keyword evidence="2" id="KW-1185">Reference proteome</keyword>
<organism evidence="1 2">
    <name type="scientific">Pyronema omphalodes (strain CBS 100304)</name>
    <name type="common">Pyronema confluens</name>
    <dbReference type="NCBI Taxonomy" id="1076935"/>
    <lineage>
        <taxon>Eukaryota</taxon>
        <taxon>Fungi</taxon>
        <taxon>Dikarya</taxon>
        <taxon>Ascomycota</taxon>
        <taxon>Pezizomycotina</taxon>
        <taxon>Pezizomycetes</taxon>
        <taxon>Pezizales</taxon>
        <taxon>Pyronemataceae</taxon>
        <taxon>Pyronema</taxon>
    </lineage>
</organism>
<dbReference type="EMBL" id="HF935442">
    <property type="protein sequence ID" value="CCX30553.1"/>
    <property type="molecule type" value="Genomic_DNA"/>
</dbReference>